<sequence length="370" mass="39276">MSIAGRAGSAPEFPELGFYGLAGHSPEPRDLLDEVRSAERLGLGAVFLSERFDTKDAAALAGAAAAVSETIGIGTAATNPHTRHPLVTATMATTLHRLSGGRYAFGLGRGFDALFDLMGLPRVTSARLEDSAGILRALWNGDAVAGHDGPAGSFPYLRRISDGSDRIPILAVALGDRTLELAGRIADGVVLHTFFADATVARAVKIVRDAADAAGRDPASVRIWSVIATVEDSIAEDRQLRMLAGRLATYLQGYGDVLIRANDWDPAVLRRFRDDPVVREHHGAFDASGNPDVLRHIRTLLPDEWLAASATGSARTCATRIADQFDAGADSVILHGATPTELAPVVGAWREIRKPDSVSRLPANPGWSAR</sequence>
<evidence type="ECO:0000256" key="1">
    <source>
        <dbReference type="ARBA" id="ARBA00023002"/>
    </source>
</evidence>
<feature type="domain" description="Luciferase-like" evidence="2">
    <location>
        <begin position="24"/>
        <end position="330"/>
    </location>
</feature>
<evidence type="ECO:0000313" key="3">
    <source>
        <dbReference type="EMBL" id="SQI31152.1"/>
    </source>
</evidence>
<dbReference type="InterPro" id="IPR036661">
    <property type="entry name" value="Luciferase-like_sf"/>
</dbReference>
<dbReference type="PANTHER" id="PTHR43244">
    <property type="match status" value="1"/>
</dbReference>
<organism evidence="3 4">
    <name type="scientific">Rhodococcus coprophilus</name>
    <dbReference type="NCBI Taxonomy" id="38310"/>
    <lineage>
        <taxon>Bacteria</taxon>
        <taxon>Bacillati</taxon>
        <taxon>Actinomycetota</taxon>
        <taxon>Actinomycetes</taxon>
        <taxon>Mycobacteriales</taxon>
        <taxon>Nocardiaceae</taxon>
        <taxon>Rhodococcus</taxon>
    </lineage>
</organism>
<dbReference type="CDD" id="cd01097">
    <property type="entry name" value="Tetrahydromethanopterin_reductase"/>
    <property type="match status" value="1"/>
</dbReference>
<dbReference type="InterPro" id="IPR022378">
    <property type="entry name" value="F420_OxRdatse_MSMEG2249_pred"/>
</dbReference>
<dbReference type="STRING" id="1219011.GCA_001895045_02989"/>
<dbReference type="AlphaFoldDB" id="A0A2X4U9S8"/>
<dbReference type="InterPro" id="IPR050564">
    <property type="entry name" value="F420-G6PD/mer"/>
</dbReference>
<dbReference type="KEGG" id="rcr:NCTC10994_01896"/>
<protein>
    <submittedName>
        <fullName evidence="3">Oxidoreductase</fullName>
        <ecNumber evidence="3">1.2.-.-</ecNumber>
    </submittedName>
</protein>
<dbReference type="GO" id="GO:0016705">
    <property type="term" value="F:oxidoreductase activity, acting on paired donors, with incorporation or reduction of molecular oxygen"/>
    <property type="evidence" value="ECO:0007669"/>
    <property type="project" value="InterPro"/>
</dbReference>
<dbReference type="Gene3D" id="3.20.20.30">
    <property type="entry name" value="Luciferase-like domain"/>
    <property type="match status" value="1"/>
</dbReference>
<accession>A0A2X4U9S8</accession>
<keyword evidence="1 3" id="KW-0560">Oxidoreductase</keyword>
<evidence type="ECO:0000313" key="4">
    <source>
        <dbReference type="Proteomes" id="UP000249091"/>
    </source>
</evidence>
<evidence type="ECO:0000259" key="2">
    <source>
        <dbReference type="Pfam" id="PF00296"/>
    </source>
</evidence>
<proteinExistence type="predicted"/>
<dbReference type="InterPro" id="IPR011251">
    <property type="entry name" value="Luciferase-like_dom"/>
</dbReference>
<dbReference type="NCBIfam" id="TIGR03857">
    <property type="entry name" value="F420_MSMEG_2249"/>
    <property type="match status" value="1"/>
</dbReference>
<dbReference type="PANTHER" id="PTHR43244:SF1">
    <property type="entry name" value="5,10-METHYLENETETRAHYDROMETHANOPTERIN REDUCTASE"/>
    <property type="match status" value="1"/>
</dbReference>
<dbReference type="Proteomes" id="UP000249091">
    <property type="component" value="Chromosome 1"/>
</dbReference>
<dbReference type="EC" id="1.2.-.-" evidence="3"/>
<reference evidence="3 4" key="1">
    <citation type="submission" date="2018-06" db="EMBL/GenBank/DDBJ databases">
        <authorList>
            <consortium name="Pathogen Informatics"/>
            <person name="Doyle S."/>
        </authorList>
    </citation>
    <scope>NUCLEOTIDE SEQUENCE [LARGE SCALE GENOMIC DNA]</scope>
    <source>
        <strain evidence="3 4">NCTC10994</strain>
    </source>
</reference>
<dbReference type="RefSeq" id="WP_072701874.1">
    <property type="nucleotide sequence ID" value="NZ_JAFBBL010000001.1"/>
</dbReference>
<gene>
    <name evidence="3" type="ORF">NCTC10994_01896</name>
</gene>
<dbReference type="SUPFAM" id="SSF51679">
    <property type="entry name" value="Bacterial luciferase-like"/>
    <property type="match status" value="1"/>
</dbReference>
<keyword evidence="4" id="KW-1185">Reference proteome</keyword>
<dbReference type="EMBL" id="LS483468">
    <property type="protein sequence ID" value="SQI31152.1"/>
    <property type="molecule type" value="Genomic_DNA"/>
</dbReference>
<dbReference type="Pfam" id="PF00296">
    <property type="entry name" value="Bac_luciferase"/>
    <property type="match status" value="1"/>
</dbReference>
<name>A0A2X4U9S8_9NOCA</name>